<accession>A0A1X0XI81</accession>
<dbReference type="InterPro" id="IPR002104">
    <property type="entry name" value="Integrase_catalytic"/>
</dbReference>
<name>A0A1X0XI81_MYCSI</name>
<organism evidence="5 6">
    <name type="scientific">Mycobacterium simiae</name>
    <name type="common">Mycobacterium habana</name>
    <dbReference type="NCBI Taxonomy" id="1784"/>
    <lineage>
        <taxon>Bacteria</taxon>
        <taxon>Bacillati</taxon>
        <taxon>Actinomycetota</taxon>
        <taxon>Actinomycetes</taxon>
        <taxon>Mycobacteriales</taxon>
        <taxon>Mycobacteriaceae</taxon>
        <taxon>Mycobacterium</taxon>
        <taxon>Mycobacterium simiae complex</taxon>
    </lineage>
</organism>
<feature type="domain" description="Tyr recombinase" evidence="4">
    <location>
        <begin position="167"/>
        <end position="351"/>
    </location>
</feature>
<proteinExistence type="inferred from homology"/>
<protein>
    <submittedName>
        <fullName evidence="5">Site-specific integrase</fullName>
    </submittedName>
</protein>
<dbReference type="InterPro" id="IPR011010">
    <property type="entry name" value="DNA_brk_join_enz"/>
</dbReference>
<evidence type="ECO:0000256" key="1">
    <source>
        <dbReference type="ARBA" id="ARBA00008857"/>
    </source>
</evidence>
<dbReference type="GO" id="GO:0015074">
    <property type="term" value="P:DNA integration"/>
    <property type="evidence" value="ECO:0007669"/>
    <property type="project" value="InterPro"/>
</dbReference>
<dbReference type="CDD" id="cd01189">
    <property type="entry name" value="INT_ICEBs1_C_like"/>
    <property type="match status" value="1"/>
</dbReference>
<dbReference type="Pfam" id="PF00589">
    <property type="entry name" value="Phage_integrase"/>
    <property type="match status" value="1"/>
</dbReference>
<evidence type="ECO:0000313" key="5">
    <source>
        <dbReference type="EMBL" id="ORJ52595.1"/>
    </source>
</evidence>
<gene>
    <name evidence="5" type="ORF">B5M45_30880</name>
</gene>
<dbReference type="RefSeq" id="WP_084954208.1">
    <property type="nucleotide sequence ID" value="NZ_MZZM01000046.1"/>
</dbReference>
<evidence type="ECO:0000259" key="4">
    <source>
        <dbReference type="PROSITE" id="PS51898"/>
    </source>
</evidence>
<dbReference type="EMBL" id="MZZM01000046">
    <property type="protein sequence ID" value="ORJ52595.1"/>
    <property type="molecule type" value="Genomic_DNA"/>
</dbReference>
<dbReference type="InterPro" id="IPR013762">
    <property type="entry name" value="Integrase-like_cat_sf"/>
</dbReference>
<dbReference type="GO" id="GO:0003677">
    <property type="term" value="F:DNA binding"/>
    <property type="evidence" value="ECO:0007669"/>
    <property type="project" value="UniProtKB-KW"/>
</dbReference>
<evidence type="ECO:0000256" key="2">
    <source>
        <dbReference type="ARBA" id="ARBA00023125"/>
    </source>
</evidence>
<dbReference type="AlphaFoldDB" id="A0A1X0XI81"/>
<sequence length="374" mass="41048">MATIERYQNRSGATLYRVRYRTPDRRSTQKRGFRTKRDAELFAATVEVTKARGEYIAPSLGRVTVGELAPDWLVRKQLACAPSHFRMVESAWRVHVAPHWSRYAVADVDLLGVEAWIGKLSAKGAGATTVLRAHGVLSGILSDAVKAKRLSANPAKGVDNLPRKTAKRRVYLTAADVHRLADEAGRHRVLILLLAYAGIRWGEAVALRVKDIEFLRRRLSISENAVQLGVTHAVGPTKGRKERSVPVPAFVLNELSVQCQGKNPEDLVFPGSDGQYLPRPKSSGGWFAAAVTRAGIQKITPHDLRHTCASLSVSAGVNVLALQRMLGHKSAKVTLDCYSDLFDDDLDAVATTLDQRYSPKVVAKIWPQSVPAQP</sequence>
<keyword evidence="2" id="KW-0238">DNA-binding</keyword>
<evidence type="ECO:0000313" key="6">
    <source>
        <dbReference type="Proteomes" id="UP000193040"/>
    </source>
</evidence>
<dbReference type="PANTHER" id="PTHR30349">
    <property type="entry name" value="PHAGE INTEGRASE-RELATED"/>
    <property type="match status" value="1"/>
</dbReference>
<dbReference type="PROSITE" id="PS51898">
    <property type="entry name" value="TYR_RECOMBINASE"/>
    <property type="match status" value="1"/>
</dbReference>
<reference evidence="5 6" key="1">
    <citation type="submission" date="2017-03" db="EMBL/GenBank/DDBJ databases">
        <title>Genomic insights into Mycobacterium simiae human colonization.</title>
        <authorList>
            <person name="Steffani J.L."/>
            <person name="Brunck M.E."/>
            <person name="Cruz E."/>
            <person name="Montiel R."/>
            <person name="Barona F."/>
        </authorList>
    </citation>
    <scope>NUCLEOTIDE SEQUENCE [LARGE SCALE GENOMIC DNA]</scope>
    <source>
        <strain evidence="5 6">MsiGto</strain>
    </source>
</reference>
<comment type="similarity">
    <text evidence="1">Belongs to the 'phage' integrase family.</text>
</comment>
<dbReference type="Gene3D" id="1.10.150.130">
    <property type="match status" value="1"/>
</dbReference>
<dbReference type="GO" id="GO:0006310">
    <property type="term" value="P:DNA recombination"/>
    <property type="evidence" value="ECO:0007669"/>
    <property type="project" value="UniProtKB-KW"/>
</dbReference>
<comment type="caution">
    <text evidence="5">The sequence shown here is derived from an EMBL/GenBank/DDBJ whole genome shotgun (WGS) entry which is preliminary data.</text>
</comment>
<evidence type="ECO:0000256" key="3">
    <source>
        <dbReference type="ARBA" id="ARBA00023172"/>
    </source>
</evidence>
<dbReference type="PANTHER" id="PTHR30349:SF64">
    <property type="entry name" value="PROPHAGE INTEGRASE INTD-RELATED"/>
    <property type="match status" value="1"/>
</dbReference>
<dbReference type="Proteomes" id="UP000193040">
    <property type="component" value="Unassembled WGS sequence"/>
</dbReference>
<dbReference type="SUPFAM" id="SSF56349">
    <property type="entry name" value="DNA breaking-rejoining enzymes"/>
    <property type="match status" value="1"/>
</dbReference>
<keyword evidence="3" id="KW-0233">DNA recombination</keyword>
<keyword evidence="6" id="KW-1185">Reference proteome</keyword>
<dbReference type="InterPro" id="IPR010998">
    <property type="entry name" value="Integrase_recombinase_N"/>
</dbReference>
<dbReference type="InterPro" id="IPR050090">
    <property type="entry name" value="Tyrosine_recombinase_XerCD"/>
</dbReference>
<dbReference type="Gene3D" id="1.10.443.10">
    <property type="entry name" value="Intergrase catalytic core"/>
    <property type="match status" value="1"/>
</dbReference>